<accession>A0ABT1N5G0</accession>
<keyword evidence="2" id="KW-1185">Reference proteome</keyword>
<evidence type="ECO:0000313" key="2">
    <source>
        <dbReference type="Proteomes" id="UP001524460"/>
    </source>
</evidence>
<dbReference type="Proteomes" id="UP001524460">
    <property type="component" value="Unassembled WGS sequence"/>
</dbReference>
<organism evidence="1 2">
    <name type="scientific">Photobacterium pectinilyticum</name>
    <dbReference type="NCBI Taxonomy" id="2906793"/>
    <lineage>
        <taxon>Bacteria</taxon>
        <taxon>Pseudomonadati</taxon>
        <taxon>Pseudomonadota</taxon>
        <taxon>Gammaproteobacteria</taxon>
        <taxon>Vibrionales</taxon>
        <taxon>Vibrionaceae</taxon>
        <taxon>Photobacterium</taxon>
    </lineage>
</organism>
<dbReference type="RefSeq" id="WP_255044067.1">
    <property type="nucleotide sequence ID" value="NZ_JANEYT010000051.1"/>
</dbReference>
<sequence length="246" mass="27464">MLTQGGNGCPESAEYALDRHLTLSVKFNSLIEMSPGYVFAEEDLPYGANELNSFTISLGRRVFFEDIVMIDEGIWDLSMLGRELMSVDALQQNALGGKTWRSSPIDSVILKKNGIYCKLKGLESNIDAGPHVIPEGMVRDFSENRVDCRSLDYYDHEIVIKTHELTRFIQSLDDEKPDDLKGEPSTSTKELNSHIIFARGLMEMAGIDPAKKGYTTAIKVAIETNGLSMSENTIRKMCKQVREATC</sequence>
<dbReference type="EMBL" id="JANEYT010000051">
    <property type="protein sequence ID" value="MCQ1059977.1"/>
    <property type="molecule type" value="Genomic_DNA"/>
</dbReference>
<name>A0ABT1N5G0_9GAMM</name>
<evidence type="ECO:0000313" key="1">
    <source>
        <dbReference type="EMBL" id="MCQ1059977.1"/>
    </source>
</evidence>
<gene>
    <name evidence="1" type="ORF">NHN17_18165</name>
</gene>
<proteinExistence type="predicted"/>
<reference evidence="1 2" key="1">
    <citation type="submission" date="2022-07" db="EMBL/GenBank/DDBJ databases">
        <title>Photobacterium pectinilyticum sp. nov., a marine bacterium isolated from surface seawater of Qingdao offshore.</title>
        <authorList>
            <person name="Wang X."/>
        </authorList>
    </citation>
    <scope>NUCLEOTIDE SEQUENCE [LARGE SCALE GENOMIC DNA]</scope>
    <source>
        <strain evidence="1 2">ZSDE20</strain>
    </source>
</reference>
<comment type="caution">
    <text evidence="1">The sequence shown here is derived from an EMBL/GenBank/DDBJ whole genome shotgun (WGS) entry which is preliminary data.</text>
</comment>
<protein>
    <submittedName>
        <fullName evidence="1">Uncharacterized protein</fullName>
    </submittedName>
</protein>